<protein>
    <submittedName>
        <fullName evidence="2">Uncharacterized protein</fullName>
    </submittedName>
</protein>
<evidence type="ECO:0000313" key="2">
    <source>
        <dbReference type="EMBL" id="KAF2968709.1"/>
    </source>
</evidence>
<dbReference type="EMBL" id="WUBL01000047">
    <property type="protein sequence ID" value="KAF2968709.1"/>
    <property type="molecule type" value="Genomic_DNA"/>
</dbReference>
<name>A0A7C8IP68_9PEZI</name>
<dbReference type="InParanoid" id="A0A7C8IP68"/>
<organism evidence="2 3">
    <name type="scientific">Xylaria multiplex</name>
    <dbReference type="NCBI Taxonomy" id="323545"/>
    <lineage>
        <taxon>Eukaryota</taxon>
        <taxon>Fungi</taxon>
        <taxon>Dikarya</taxon>
        <taxon>Ascomycota</taxon>
        <taxon>Pezizomycotina</taxon>
        <taxon>Sordariomycetes</taxon>
        <taxon>Xylariomycetidae</taxon>
        <taxon>Xylariales</taxon>
        <taxon>Xylariaceae</taxon>
        <taxon>Xylaria</taxon>
    </lineage>
</organism>
<accession>A0A7C8IP68</accession>
<feature type="region of interest" description="Disordered" evidence="1">
    <location>
        <begin position="1"/>
        <end position="39"/>
    </location>
</feature>
<comment type="caution">
    <text evidence="2">The sequence shown here is derived from an EMBL/GenBank/DDBJ whole genome shotgun (WGS) entry which is preliminary data.</text>
</comment>
<gene>
    <name evidence="2" type="ORF">GQX73_g4903</name>
</gene>
<dbReference type="OrthoDB" id="5304511at2759"/>
<proteinExistence type="predicted"/>
<dbReference type="Proteomes" id="UP000481858">
    <property type="component" value="Unassembled WGS sequence"/>
</dbReference>
<dbReference type="AlphaFoldDB" id="A0A7C8IP68"/>
<evidence type="ECO:0000313" key="3">
    <source>
        <dbReference type="Proteomes" id="UP000481858"/>
    </source>
</evidence>
<evidence type="ECO:0000256" key="1">
    <source>
        <dbReference type="SAM" id="MobiDB-lite"/>
    </source>
</evidence>
<sequence length="454" mass="52201">MASDSQNGKGDDSDMDDAVDGNLAFNGHRPEDAESPSPSYLENLPAELRVLLLLSMPDLPTLRSLVSASPVLHAQYRYDRDEILRACLSRELDGFFIDAYVTAASWDLGLSLRSDEIIIDCLNTYELWLSGSTPFLDIKSIDPARIHWMVAFHISVARPLARLYVNWALANLNEAILSSRNSQRAIPMEANELLEEGIAAQGDYDSKLSRSEEMRVLRAIYRYETFHNLFGRRQGRRQGGFLGDQAHEAFFCRFDPWEAEAIGCIDTFVVFRQKNGVFNPHGSYDIEREYDDLMDGTVARGLKVATRLLMIDDHEKLVSEMQKYLIQFHWGDYPMREVLGCSAQYERRELSDSFPNTRDEAEQRRDPIHFVGDTVPPDGPTFAWVSLWGRKYSNIYGDYVPRSLRRWGYVMWDKRRWINMGAGEDLIVGQWETSPQLVQDIEVQYNWRPGVNQE</sequence>
<keyword evidence="3" id="KW-1185">Reference proteome</keyword>
<reference evidence="2 3" key="1">
    <citation type="submission" date="2019-12" db="EMBL/GenBank/DDBJ databases">
        <title>Draft genome sequence of the ascomycete Xylaria multiplex DSM 110363.</title>
        <authorList>
            <person name="Buettner E."/>
            <person name="Kellner H."/>
        </authorList>
    </citation>
    <scope>NUCLEOTIDE SEQUENCE [LARGE SCALE GENOMIC DNA]</scope>
    <source>
        <strain evidence="2 3">DSM 110363</strain>
    </source>
</reference>